<organism evidence="1 2">
    <name type="scientific">Crossiella equi</name>
    <dbReference type="NCBI Taxonomy" id="130796"/>
    <lineage>
        <taxon>Bacteria</taxon>
        <taxon>Bacillati</taxon>
        <taxon>Actinomycetota</taxon>
        <taxon>Actinomycetes</taxon>
        <taxon>Pseudonocardiales</taxon>
        <taxon>Pseudonocardiaceae</taxon>
        <taxon>Crossiella</taxon>
    </lineage>
</organism>
<gene>
    <name evidence="1" type="ORF">JOF53_000023</name>
</gene>
<accession>A0ABS5A3J3</accession>
<dbReference type="EMBL" id="JAGIOO010000001">
    <property type="protein sequence ID" value="MBP2471151.1"/>
    <property type="molecule type" value="Genomic_DNA"/>
</dbReference>
<reference evidence="1 2" key="1">
    <citation type="submission" date="2021-03" db="EMBL/GenBank/DDBJ databases">
        <title>Sequencing the genomes of 1000 actinobacteria strains.</title>
        <authorList>
            <person name="Klenk H.-P."/>
        </authorList>
    </citation>
    <scope>NUCLEOTIDE SEQUENCE [LARGE SCALE GENOMIC DNA]</scope>
    <source>
        <strain evidence="1 2">DSM 44580</strain>
    </source>
</reference>
<dbReference type="RefSeq" id="WP_086784755.1">
    <property type="nucleotide sequence ID" value="NZ_JAGIOO010000001.1"/>
</dbReference>
<keyword evidence="2" id="KW-1185">Reference proteome</keyword>
<comment type="caution">
    <text evidence="1">The sequence shown here is derived from an EMBL/GenBank/DDBJ whole genome shotgun (WGS) entry which is preliminary data.</text>
</comment>
<dbReference type="Proteomes" id="UP001519363">
    <property type="component" value="Unassembled WGS sequence"/>
</dbReference>
<proteinExistence type="predicted"/>
<evidence type="ECO:0000313" key="2">
    <source>
        <dbReference type="Proteomes" id="UP001519363"/>
    </source>
</evidence>
<protein>
    <submittedName>
        <fullName evidence="1">Uncharacterized protein</fullName>
    </submittedName>
</protein>
<name>A0ABS5A3J3_9PSEU</name>
<sequence length="102" mass="11166">MPTTELLPDTPFLLHLRFRVPLWRITRGTVRIEAALTALEVDAVLIDQALADDLFVTVSLPAGTVREALRGAEPTAHALRAARRLAEMLWDLDPVLVPGSSS</sequence>
<evidence type="ECO:0000313" key="1">
    <source>
        <dbReference type="EMBL" id="MBP2471151.1"/>
    </source>
</evidence>